<evidence type="ECO:0000313" key="5">
    <source>
        <dbReference type="Proteomes" id="UP000759131"/>
    </source>
</evidence>
<feature type="compositionally biased region" description="Basic and acidic residues" evidence="1">
    <location>
        <begin position="453"/>
        <end position="466"/>
    </location>
</feature>
<dbReference type="EMBL" id="CAJPIZ010003584">
    <property type="protein sequence ID" value="CAG2106545.1"/>
    <property type="molecule type" value="Genomic_DNA"/>
</dbReference>
<name>A0A7R9PZK1_9ACAR</name>
<feature type="compositionally biased region" description="Low complexity" evidence="1">
    <location>
        <begin position="427"/>
        <end position="446"/>
    </location>
</feature>
<organism evidence="4">
    <name type="scientific">Medioppia subpectinata</name>
    <dbReference type="NCBI Taxonomy" id="1979941"/>
    <lineage>
        <taxon>Eukaryota</taxon>
        <taxon>Metazoa</taxon>
        <taxon>Ecdysozoa</taxon>
        <taxon>Arthropoda</taxon>
        <taxon>Chelicerata</taxon>
        <taxon>Arachnida</taxon>
        <taxon>Acari</taxon>
        <taxon>Acariformes</taxon>
        <taxon>Sarcoptiformes</taxon>
        <taxon>Oribatida</taxon>
        <taxon>Brachypylina</taxon>
        <taxon>Oppioidea</taxon>
        <taxon>Oppiidae</taxon>
        <taxon>Medioppia</taxon>
    </lineage>
</organism>
<feature type="compositionally biased region" description="Polar residues" evidence="1">
    <location>
        <begin position="64"/>
        <end position="83"/>
    </location>
</feature>
<dbReference type="EMBL" id="OC858159">
    <property type="protein sequence ID" value="CAD7626115.1"/>
    <property type="molecule type" value="Genomic_DNA"/>
</dbReference>
<dbReference type="AlphaFoldDB" id="A0A7R9PZK1"/>
<feature type="region of interest" description="Disordered" evidence="1">
    <location>
        <begin position="359"/>
        <end position="393"/>
    </location>
</feature>
<reference evidence="4" key="1">
    <citation type="submission" date="2020-11" db="EMBL/GenBank/DDBJ databases">
        <authorList>
            <person name="Tran Van P."/>
        </authorList>
    </citation>
    <scope>NUCLEOTIDE SEQUENCE</scope>
</reference>
<keyword evidence="2" id="KW-0812">Transmembrane</keyword>
<keyword evidence="2" id="KW-0472">Membrane</keyword>
<keyword evidence="3" id="KW-0732">Signal</keyword>
<keyword evidence="2" id="KW-1133">Transmembrane helix</keyword>
<dbReference type="Proteomes" id="UP000759131">
    <property type="component" value="Unassembled WGS sequence"/>
</dbReference>
<evidence type="ECO:0000256" key="1">
    <source>
        <dbReference type="SAM" id="MobiDB-lite"/>
    </source>
</evidence>
<gene>
    <name evidence="4" type="ORF">OSB1V03_LOCUS6548</name>
</gene>
<feature type="compositionally biased region" description="Low complexity" evidence="1">
    <location>
        <begin position="379"/>
        <end position="393"/>
    </location>
</feature>
<sequence>MLSLYPSIVLIGLVAINGVILQSSPSPSAPSAVSTTQSGVTTSSGQSAAGSSAAPSGVSTTPSGVSASAGQSTAKNSVAPSGVSTTAAQSATSAASQPSGVSATTGASAGSASTGQSGGSPASQPSGGNTTGASAAGSSPAQPAVPTAGVTSSPAPVDISAQISTNFSGIGSVASFGSQQECDRLKTSHPSLDCAGTGIVTSFGKVLVFGPMKGSQFGFKGYTATGQTLAPISDKKDMPWGLPTESPVNVTGAPLSAHHVCNSAVYHPVNQVVFFSVFDPNGNPEKHKLYSVLHNGSIDSMDTPNNYSALIYQNNNLFGLKSGSDWVVLTIAGHKVTESQTYNWIDFLNCNKKSPLYDPSAPTAGTPASVTTGTGGDTGNTNSTAKSSPTKKSNKSPFLLILIVVIVIVVIVAIVCVIYCCLGSKKTAPKSADTKASAKATSAKTGPKSKSKSKSEKKSGETLRSA</sequence>
<evidence type="ECO:0000313" key="4">
    <source>
        <dbReference type="EMBL" id="CAD7626115.1"/>
    </source>
</evidence>
<evidence type="ECO:0000256" key="2">
    <source>
        <dbReference type="SAM" id="Phobius"/>
    </source>
</evidence>
<feature type="transmembrane region" description="Helical" evidence="2">
    <location>
        <begin position="398"/>
        <end position="422"/>
    </location>
</feature>
<accession>A0A7R9PZK1</accession>
<proteinExistence type="predicted"/>
<evidence type="ECO:0000256" key="3">
    <source>
        <dbReference type="SAM" id="SignalP"/>
    </source>
</evidence>
<keyword evidence="5" id="KW-1185">Reference proteome</keyword>
<feature type="compositionally biased region" description="Low complexity" evidence="1">
    <location>
        <begin position="24"/>
        <end position="63"/>
    </location>
</feature>
<feature type="region of interest" description="Disordered" evidence="1">
    <location>
        <begin position="24"/>
        <end position="153"/>
    </location>
</feature>
<feature type="region of interest" description="Disordered" evidence="1">
    <location>
        <begin position="427"/>
        <end position="466"/>
    </location>
</feature>
<protein>
    <submittedName>
        <fullName evidence="4">Uncharacterized protein</fullName>
    </submittedName>
</protein>
<feature type="compositionally biased region" description="Low complexity" evidence="1">
    <location>
        <begin position="84"/>
        <end position="146"/>
    </location>
</feature>
<feature type="signal peptide" evidence="3">
    <location>
        <begin position="1"/>
        <end position="21"/>
    </location>
</feature>
<feature type="chain" id="PRO_5036211678" evidence="3">
    <location>
        <begin position="22"/>
        <end position="466"/>
    </location>
</feature>